<proteinExistence type="predicted"/>
<dbReference type="NCBIfam" id="NF006088">
    <property type="entry name" value="PRK08238.1"/>
    <property type="match status" value="1"/>
</dbReference>
<dbReference type="RefSeq" id="WP_081763598.1">
    <property type="nucleotide sequence ID" value="NZ_AONC01000069.1"/>
</dbReference>
<gene>
    <name evidence="7" type="ORF">D779_3704</name>
</gene>
<dbReference type="Gene3D" id="3.40.50.1000">
    <property type="entry name" value="HAD superfamily/HAD-like"/>
    <property type="match status" value="1"/>
</dbReference>
<evidence type="ECO:0000256" key="1">
    <source>
        <dbReference type="ARBA" id="ARBA00004141"/>
    </source>
</evidence>
<accession>W9VBM3</accession>
<sequence length="410" mass="45799">MNSEPLLQDEPALIVDLDGTLLSSDWYLEAGLACVRTHPTRLLHPSIWRHANQARLKETLARTTHLDVAHLPYRREIIAFLKAEHRKGRRIILATTSHRLLAERIAEHLRFFDEVIATDSDHNLTAESKKSTILQRFGECGFDYVGTSSEDSPIWRTARHAYGVAQRGSKHEGQSRHFVDLAATFGAERPTARDWLKALRLHQWAKNLLILAPLVAAHRMDDTMLVAQGLLAFLLFGLCASSVYLLNDLLDLGDDRHHATKRHRPFAAGRLSIRSGLIAIPALLLTAFAGALWLLPYEFAAVLAAYYSLTLAYSLALKRRMVIDVIALASLYTLRIIAGSAALLIPLSFWMLAFSMFMFLSLALVKRYAELHQARRGGKTEKARGRGYYPSDLEMLASLGGSSGRALKVT</sequence>
<dbReference type="InterPro" id="IPR044878">
    <property type="entry name" value="UbiA_sf"/>
</dbReference>
<dbReference type="PROSITE" id="PS01228">
    <property type="entry name" value="COF_1"/>
    <property type="match status" value="1"/>
</dbReference>
<evidence type="ECO:0000256" key="2">
    <source>
        <dbReference type="ARBA" id="ARBA00022475"/>
    </source>
</evidence>
<evidence type="ECO:0000256" key="3">
    <source>
        <dbReference type="ARBA" id="ARBA00022692"/>
    </source>
</evidence>
<dbReference type="Proteomes" id="UP000019460">
    <property type="component" value="Unassembled WGS sequence"/>
</dbReference>
<reference evidence="7 8" key="1">
    <citation type="submission" date="2012-11" db="EMBL/GenBank/DDBJ databases">
        <title>Genome assembly of Thiorhodococcus sp. AK35.</title>
        <authorList>
            <person name="Nupur N."/>
            <person name="Khatri I."/>
            <person name="Subramanian S."/>
            <person name="Pinnaka A."/>
        </authorList>
    </citation>
    <scope>NUCLEOTIDE SEQUENCE [LARGE SCALE GENOMIC DNA]</scope>
    <source>
        <strain evidence="7 8">AK35</strain>
    </source>
</reference>
<dbReference type="PATRIC" id="fig|1249627.3.peg.3782"/>
<dbReference type="SUPFAM" id="SSF56784">
    <property type="entry name" value="HAD-like"/>
    <property type="match status" value="1"/>
</dbReference>
<dbReference type="GO" id="GO:0009247">
    <property type="term" value="P:glycolipid biosynthetic process"/>
    <property type="evidence" value="ECO:0007669"/>
    <property type="project" value="TreeGrafter"/>
</dbReference>
<dbReference type="GO" id="GO:0016765">
    <property type="term" value="F:transferase activity, transferring alkyl or aryl (other than methyl) groups"/>
    <property type="evidence" value="ECO:0007669"/>
    <property type="project" value="InterPro"/>
</dbReference>
<feature type="transmembrane region" description="Helical" evidence="6">
    <location>
        <begin position="229"/>
        <end position="250"/>
    </location>
</feature>
<feature type="transmembrane region" description="Helical" evidence="6">
    <location>
        <begin position="271"/>
        <end position="293"/>
    </location>
</feature>
<dbReference type="Pfam" id="PF01040">
    <property type="entry name" value="UbiA"/>
    <property type="match status" value="1"/>
</dbReference>
<dbReference type="STRING" id="1249627.D779_3704"/>
<dbReference type="CDD" id="cd13963">
    <property type="entry name" value="PT_UbiA_2"/>
    <property type="match status" value="1"/>
</dbReference>
<organism evidence="7 8">
    <name type="scientific">Imhoffiella purpurea</name>
    <dbReference type="NCBI Taxonomy" id="1249627"/>
    <lineage>
        <taxon>Bacteria</taxon>
        <taxon>Pseudomonadati</taxon>
        <taxon>Pseudomonadota</taxon>
        <taxon>Gammaproteobacteria</taxon>
        <taxon>Chromatiales</taxon>
        <taxon>Chromatiaceae</taxon>
        <taxon>Imhoffiella</taxon>
    </lineage>
</organism>
<dbReference type="Pfam" id="PF12710">
    <property type="entry name" value="HAD"/>
    <property type="match status" value="1"/>
</dbReference>
<keyword evidence="5 6" id="KW-0472">Membrane</keyword>
<comment type="caution">
    <text evidence="7">The sequence shown here is derived from an EMBL/GenBank/DDBJ whole genome shotgun (WGS) entry which is preliminary data.</text>
</comment>
<dbReference type="InterPro" id="IPR039653">
    <property type="entry name" value="Prenyltransferase"/>
</dbReference>
<dbReference type="EMBL" id="AONC01000069">
    <property type="protein sequence ID" value="EXJ13442.1"/>
    <property type="molecule type" value="Genomic_DNA"/>
</dbReference>
<comment type="subcellular location">
    <subcellularLocation>
        <location evidence="1">Membrane</location>
        <topology evidence="1">Multi-pass membrane protein</topology>
    </subcellularLocation>
</comment>
<protein>
    <submittedName>
        <fullName evidence="7">Integral membrane protein</fullName>
    </submittedName>
</protein>
<keyword evidence="8" id="KW-1185">Reference proteome</keyword>
<keyword evidence="4 6" id="KW-1133">Transmembrane helix</keyword>
<evidence type="ECO:0000313" key="7">
    <source>
        <dbReference type="EMBL" id="EXJ13442.1"/>
    </source>
</evidence>
<dbReference type="GO" id="GO:0005886">
    <property type="term" value="C:plasma membrane"/>
    <property type="evidence" value="ECO:0007669"/>
    <property type="project" value="TreeGrafter"/>
</dbReference>
<keyword evidence="3 6" id="KW-0812">Transmembrane</keyword>
<dbReference type="InterPro" id="IPR023214">
    <property type="entry name" value="HAD_sf"/>
</dbReference>
<name>W9VBM3_9GAMM</name>
<keyword evidence="2" id="KW-1003">Cell membrane</keyword>
<feature type="transmembrane region" description="Helical" evidence="6">
    <location>
        <begin position="349"/>
        <end position="369"/>
    </location>
</feature>
<dbReference type="AlphaFoldDB" id="W9VBM3"/>
<evidence type="ECO:0000256" key="4">
    <source>
        <dbReference type="ARBA" id="ARBA00022989"/>
    </source>
</evidence>
<feature type="transmembrane region" description="Helical" evidence="6">
    <location>
        <begin position="299"/>
        <end position="316"/>
    </location>
</feature>
<dbReference type="InterPro" id="IPR036412">
    <property type="entry name" value="HAD-like_sf"/>
</dbReference>
<dbReference type="PANTHER" id="PTHR11048:SF5">
    <property type="entry name" value="DECAPRENYL-PHOSPHATE PHOSPHORIBOSYLTRANSFERASE"/>
    <property type="match status" value="1"/>
</dbReference>
<feature type="transmembrane region" description="Helical" evidence="6">
    <location>
        <begin position="323"/>
        <end position="343"/>
    </location>
</feature>
<evidence type="ECO:0000256" key="6">
    <source>
        <dbReference type="SAM" id="Phobius"/>
    </source>
</evidence>
<evidence type="ECO:0000256" key="5">
    <source>
        <dbReference type="ARBA" id="ARBA00023136"/>
    </source>
</evidence>
<dbReference type="InterPro" id="IPR000537">
    <property type="entry name" value="UbiA_prenyltransferase"/>
</dbReference>
<evidence type="ECO:0000313" key="8">
    <source>
        <dbReference type="Proteomes" id="UP000019460"/>
    </source>
</evidence>
<dbReference type="eggNOG" id="COG0382">
    <property type="taxonomic scope" value="Bacteria"/>
</dbReference>
<dbReference type="Gene3D" id="1.10.357.140">
    <property type="entry name" value="UbiA prenyltransferase"/>
    <property type="match status" value="1"/>
</dbReference>
<dbReference type="OrthoDB" id="9803632at2"/>
<dbReference type="PANTHER" id="PTHR11048">
    <property type="entry name" value="PRENYLTRANSFERASES"/>
    <property type="match status" value="1"/>
</dbReference>